<dbReference type="PROSITE" id="PS00623">
    <property type="entry name" value="GMC_OXRED_1"/>
    <property type="match status" value="1"/>
</dbReference>
<dbReference type="Pfam" id="PF05199">
    <property type="entry name" value="GMC_oxred_C"/>
    <property type="match status" value="1"/>
</dbReference>
<dbReference type="RefSeq" id="WP_183526944.1">
    <property type="nucleotide sequence ID" value="NZ_JACIJM010000003.1"/>
</dbReference>
<dbReference type="InterPro" id="IPR007867">
    <property type="entry name" value="GMC_OxRtase_C"/>
</dbReference>
<evidence type="ECO:0000313" key="9">
    <source>
        <dbReference type="Proteomes" id="UP000535415"/>
    </source>
</evidence>
<proteinExistence type="inferred from homology"/>
<dbReference type="InterPro" id="IPR012132">
    <property type="entry name" value="GMC_OxRdtase"/>
</dbReference>
<comment type="similarity">
    <text evidence="2 6">Belongs to the GMC oxidoreductase family.</text>
</comment>
<dbReference type="GO" id="GO:0008812">
    <property type="term" value="F:choline dehydrogenase activity"/>
    <property type="evidence" value="ECO:0007669"/>
    <property type="project" value="UniProtKB-EC"/>
</dbReference>
<dbReference type="InterPro" id="IPR036188">
    <property type="entry name" value="FAD/NAD-bd_sf"/>
</dbReference>
<dbReference type="AlphaFoldDB" id="A0A7W9BJ67"/>
<dbReference type="Gene3D" id="3.50.50.60">
    <property type="entry name" value="FAD/NAD(P)-binding domain"/>
    <property type="match status" value="1"/>
</dbReference>
<dbReference type="SUPFAM" id="SSF54373">
    <property type="entry name" value="FAD-linked reductases, C-terminal domain"/>
    <property type="match status" value="1"/>
</dbReference>
<evidence type="ECO:0000256" key="3">
    <source>
        <dbReference type="ARBA" id="ARBA00022630"/>
    </source>
</evidence>
<dbReference type="Pfam" id="PF00732">
    <property type="entry name" value="GMC_oxred_N"/>
    <property type="match status" value="1"/>
</dbReference>
<evidence type="ECO:0000313" key="8">
    <source>
        <dbReference type="EMBL" id="MBB5721542.1"/>
    </source>
</evidence>
<feature type="binding site" evidence="5">
    <location>
        <position position="85"/>
    </location>
    <ligand>
        <name>FAD</name>
        <dbReference type="ChEBI" id="CHEBI:57692"/>
    </ligand>
</feature>
<keyword evidence="3 6" id="KW-0285">Flavoprotein</keyword>
<comment type="cofactor">
    <cofactor evidence="1 5">
        <name>FAD</name>
        <dbReference type="ChEBI" id="CHEBI:57692"/>
    </cofactor>
</comment>
<comment type="caution">
    <text evidence="8">The sequence shown here is derived from an EMBL/GenBank/DDBJ whole genome shotgun (WGS) entry which is preliminary data.</text>
</comment>
<dbReference type="SUPFAM" id="SSF51905">
    <property type="entry name" value="FAD/NAD(P)-binding domain"/>
    <property type="match status" value="1"/>
</dbReference>
<feature type="domain" description="Glucose-methanol-choline oxidoreductase N-terminal" evidence="7">
    <location>
        <begin position="83"/>
        <end position="106"/>
    </location>
</feature>
<evidence type="ECO:0000256" key="4">
    <source>
        <dbReference type="ARBA" id="ARBA00022827"/>
    </source>
</evidence>
<keyword evidence="9" id="KW-1185">Reference proteome</keyword>
<dbReference type="PANTHER" id="PTHR11552">
    <property type="entry name" value="GLUCOSE-METHANOL-CHOLINE GMC OXIDOREDUCTASE"/>
    <property type="match status" value="1"/>
</dbReference>
<accession>A0A7W9BJ67</accession>
<dbReference type="PANTHER" id="PTHR11552:SF147">
    <property type="entry name" value="CHOLINE DEHYDROGENASE, MITOCHONDRIAL"/>
    <property type="match status" value="1"/>
</dbReference>
<protein>
    <submittedName>
        <fullName evidence="8">Choline dehydrogenase</fullName>
        <ecNumber evidence="8">1.1.99.1</ecNumber>
    </submittedName>
</protein>
<dbReference type="GO" id="GO:0050660">
    <property type="term" value="F:flavin adenine dinucleotide binding"/>
    <property type="evidence" value="ECO:0007669"/>
    <property type="project" value="InterPro"/>
</dbReference>
<sequence length="539" mass="58001">MQVLEFDYVIVGAGSAGCVLANRLSESGKYTVLVLESGGSDARFWVKVPLGYAINVTNPLLNWGYHTAPDPGLNARVMSWPRGRVVGGSSSINAMAYVRGLPHDFNDWASAGAQGWDWDAVRAVYDRCESHADCTPQGLQMRGDGPVVVSDLSDQMSPFSKHFLDAARDAGHPVIPDMNNDVEGGISYYRSTVRNGLRWSSADAFLRPAQRRANLHVMCNADVDRVTCEDGTVTGVLFHRGGQQRQATARREVILCAGAVNSPKLLQLSGFGPADLLRSHGISVQQDLPQVGQGLQDHLAVSYQFLANQATLNTIFGRRAGRLLAGLRYLLTRTGPLAVPVNQVGGFVRSDPRGNVPDLQLYFNPVSYTISKTGAAVVDHTAGYQISAQPCRPNSTGSIEITSTMPQDAPCITPQSLSTAEDRVAAVRAGRTLQRFAQTASLQAVTAAAKAPDLRVMDDAALLDDFRQRASTVYHPCCTCRMGHSKHDSVLDAKLRVHGVSGLRVADASAFPNITSGNTNAPTMMLAMRAADLILEDAR</sequence>
<evidence type="ECO:0000256" key="5">
    <source>
        <dbReference type="PIRSR" id="PIRSR000137-2"/>
    </source>
</evidence>
<evidence type="ECO:0000256" key="6">
    <source>
        <dbReference type="RuleBase" id="RU003968"/>
    </source>
</evidence>
<dbReference type="Gene3D" id="3.30.560.10">
    <property type="entry name" value="Glucose Oxidase, domain 3"/>
    <property type="match status" value="1"/>
</dbReference>
<dbReference type="PIRSF" id="PIRSF000137">
    <property type="entry name" value="Alcohol_oxidase"/>
    <property type="match status" value="1"/>
</dbReference>
<dbReference type="EMBL" id="JACIJM010000003">
    <property type="protein sequence ID" value="MBB5721542.1"/>
    <property type="molecule type" value="Genomic_DNA"/>
</dbReference>
<reference evidence="8 9" key="1">
    <citation type="submission" date="2020-08" db="EMBL/GenBank/DDBJ databases">
        <title>Genomic Encyclopedia of Type Strains, Phase IV (KMG-IV): sequencing the most valuable type-strain genomes for metagenomic binning, comparative biology and taxonomic classification.</title>
        <authorList>
            <person name="Goeker M."/>
        </authorList>
    </citation>
    <scope>NUCLEOTIDE SEQUENCE [LARGE SCALE GENOMIC DNA]</scope>
    <source>
        <strain evidence="8 9">DSM 101064</strain>
    </source>
</reference>
<keyword evidence="4 5" id="KW-0274">FAD</keyword>
<organism evidence="8 9">
    <name type="scientific">Yoonia ponticola</name>
    <dbReference type="NCBI Taxonomy" id="1524255"/>
    <lineage>
        <taxon>Bacteria</taxon>
        <taxon>Pseudomonadati</taxon>
        <taxon>Pseudomonadota</taxon>
        <taxon>Alphaproteobacteria</taxon>
        <taxon>Rhodobacterales</taxon>
        <taxon>Paracoccaceae</taxon>
        <taxon>Yoonia</taxon>
    </lineage>
</organism>
<evidence type="ECO:0000256" key="1">
    <source>
        <dbReference type="ARBA" id="ARBA00001974"/>
    </source>
</evidence>
<dbReference type="EC" id="1.1.99.1" evidence="8"/>
<feature type="binding site" evidence="5">
    <location>
        <position position="223"/>
    </location>
    <ligand>
        <name>FAD</name>
        <dbReference type="ChEBI" id="CHEBI:57692"/>
    </ligand>
</feature>
<gene>
    <name evidence="8" type="ORF">FHS72_001154</name>
</gene>
<dbReference type="Proteomes" id="UP000535415">
    <property type="component" value="Unassembled WGS sequence"/>
</dbReference>
<evidence type="ECO:0000259" key="7">
    <source>
        <dbReference type="PROSITE" id="PS00623"/>
    </source>
</evidence>
<name>A0A7W9BJ67_9RHOB</name>
<dbReference type="InterPro" id="IPR000172">
    <property type="entry name" value="GMC_OxRdtase_N"/>
</dbReference>
<evidence type="ECO:0000256" key="2">
    <source>
        <dbReference type="ARBA" id="ARBA00010790"/>
    </source>
</evidence>
<keyword evidence="8" id="KW-0560">Oxidoreductase</keyword>